<feature type="compositionally biased region" description="Pro residues" evidence="2">
    <location>
        <begin position="47"/>
        <end position="58"/>
    </location>
</feature>
<dbReference type="Pfam" id="PF13174">
    <property type="entry name" value="TPR_6"/>
    <property type="match status" value="1"/>
</dbReference>
<accession>A0A7C4PXY0</accession>
<dbReference type="Gene3D" id="1.25.40.10">
    <property type="entry name" value="Tetratricopeptide repeat domain"/>
    <property type="match status" value="4"/>
</dbReference>
<dbReference type="AlphaFoldDB" id="A0A7C4PXY0"/>
<feature type="repeat" description="TPR" evidence="1">
    <location>
        <begin position="169"/>
        <end position="202"/>
    </location>
</feature>
<evidence type="ECO:0000259" key="3">
    <source>
        <dbReference type="Pfam" id="PF01464"/>
    </source>
</evidence>
<dbReference type="Pfam" id="PF01464">
    <property type="entry name" value="SLT"/>
    <property type="match status" value="1"/>
</dbReference>
<dbReference type="InterPro" id="IPR011990">
    <property type="entry name" value="TPR-like_helical_dom_sf"/>
</dbReference>
<name>A0A7C4PXY0_9CHLR</name>
<dbReference type="InterPro" id="IPR008258">
    <property type="entry name" value="Transglycosylase_SLT_dom_1"/>
</dbReference>
<dbReference type="PROSITE" id="PS51257">
    <property type="entry name" value="PROKAR_LIPOPROTEIN"/>
    <property type="match status" value="1"/>
</dbReference>
<dbReference type="PROSITE" id="PS50005">
    <property type="entry name" value="TPR"/>
    <property type="match status" value="4"/>
</dbReference>
<proteinExistence type="predicted"/>
<feature type="region of interest" description="Disordered" evidence="2">
    <location>
        <begin position="28"/>
        <end position="60"/>
    </location>
</feature>
<dbReference type="InterPro" id="IPR019734">
    <property type="entry name" value="TPR_rpt"/>
</dbReference>
<gene>
    <name evidence="4" type="ORF">ENT17_08705</name>
</gene>
<dbReference type="PANTHER" id="PTHR37423:SF2">
    <property type="entry name" value="MEMBRANE-BOUND LYTIC MUREIN TRANSGLYCOSYLASE C"/>
    <property type="match status" value="1"/>
</dbReference>
<dbReference type="PANTHER" id="PTHR37423">
    <property type="entry name" value="SOLUBLE LYTIC MUREIN TRANSGLYCOSYLASE-RELATED"/>
    <property type="match status" value="1"/>
</dbReference>
<dbReference type="SUPFAM" id="SSF48452">
    <property type="entry name" value="TPR-like"/>
    <property type="match status" value="2"/>
</dbReference>
<reference evidence="4" key="1">
    <citation type="journal article" date="2020" name="mSystems">
        <title>Genome- and Community-Level Interaction Insights into Carbon Utilization and Element Cycling Functions of Hydrothermarchaeota in Hydrothermal Sediment.</title>
        <authorList>
            <person name="Zhou Z."/>
            <person name="Liu Y."/>
            <person name="Xu W."/>
            <person name="Pan J."/>
            <person name="Luo Z.H."/>
            <person name="Li M."/>
        </authorList>
    </citation>
    <scope>NUCLEOTIDE SEQUENCE [LARGE SCALE GENOMIC DNA]</scope>
    <source>
        <strain evidence="4">SpSt-556</strain>
    </source>
</reference>
<dbReference type="SUPFAM" id="SSF81901">
    <property type="entry name" value="HCP-like"/>
    <property type="match status" value="1"/>
</dbReference>
<dbReference type="Pfam" id="PF13432">
    <property type="entry name" value="TPR_16"/>
    <property type="match status" value="2"/>
</dbReference>
<dbReference type="Gene3D" id="1.10.530.10">
    <property type="match status" value="1"/>
</dbReference>
<dbReference type="EMBL" id="DSXR01000088">
    <property type="protein sequence ID" value="HGS87685.1"/>
    <property type="molecule type" value="Genomic_DNA"/>
</dbReference>
<organism evidence="4">
    <name type="scientific">Bellilinea caldifistulae</name>
    <dbReference type="NCBI Taxonomy" id="360411"/>
    <lineage>
        <taxon>Bacteria</taxon>
        <taxon>Bacillati</taxon>
        <taxon>Chloroflexota</taxon>
        <taxon>Anaerolineae</taxon>
        <taxon>Anaerolineales</taxon>
        <taxon>Anaerolineaceae</taxon>
        <taxon>Bellilinea</taxon>
    </lineage>
</organism>
<dbReference type="InterPro" id="IPR023346">
    <property type="entry name" value="Lysozyme-like_dom_sf"/>
</dbReference>
<dbReference type="SUPFAM" id="SSF53955">
    <property type="entry name" value="Lysozyme-like"/>
    <property type="match status" value="1"/>
</dbReference>
<evidence type="ECO:0000313" key="4">
    <source>
        <dbReference type="EMBL" id="HGS87685.1"/>
    </source>
</evidence>
<protein>
    <submittedName>
        <fullName evidence="4">Tetratricopeptide repeat protein</fullName>
    </submittedName>
</protein>
<comment type="caution">
    <text evidence="4">The sequence shown here is derived from an EMBL/GenBank/DDBJ whole genome shotgun (WGS) entry which is preliminary data.</text>
</comment>
<dbReference type="SMART" id="SM00028">
    <property type="entry name" value="TPR"/>
    <property type="match status" value="9"/>
</dbReference>
<feature type="repeat" description="TPR" evidence="1">
    <location>
        <begin position="133"/>
        <end position="166"/>
    </location>
</feature>
<feature type="repeat" description="TPR" evidence="1">
    <location>
        <begin position="475"/>
        <end position="508"/>
    </location>
</feature>
<evidence type="ECO:0000256" key="1">
    <source>
        <dbReference type="PROSITE-ProRule" id="PRU00339"/>
    </source>
</evidence>
<feature type="domain" description="Transglycosylase SLT" evidence="3">
    <location>
        <begin position="659"/>
        <end position="766"/>
    </location>
</feature>
<sequence>MPKMKNIRLVSILLLLVMLSCNLPLNRSTNPSEGQMSPTPESLNTPTLPPPTPTPTPLPSVRLNQGDTALLLGDTQRARQEYQSAALATSDPEIQAAALVGIARSYFEERNYQQTIDTLLALINEHPPNQSLANGYYFLAEAYLNTGENQKAAEAYEMYLQLKPGILDDLIAEKAGEAWMATGQYEQAIQSFQKAIQASDTQDTARLKIRIGQAYQQMNDLESAIRQYLDAYQSTSNEYYKAQANFLAGQAYLILGFPEQAYARFQDSVNNFPRYYDTYSGLIELVNAGQPVNQLNRGLVNYFAGQYALAAEVLLGYINNNPDHDGIPHHYRALALRQINNIEGALEEWQTLIRDHPGDSFYSTAWQEIAYTQWAFLENFEAAASTLLDFVSQNPSASEAPNALFSAARILERSNRLTRAAETWERLLQEYPAASISPRAQFLAGITYYRIGADERALNAFQRQVVLSTSPNDQAAALLWIGKIQQRAGNLDDARASWQQAASLDPTGYYSERADELLNNQPPLHPPAVYDLGVDWASERQRAEDWIRDTFSLPPETDLEGLGDLAQNPRFIRGMALWELGLYQTARGEFESLREEISSNPTALYRFLNIMLEIGAYRPAIFASRQILNLAGMDNLQTLTAPRFFNLVRFGAYYKDVVMQEANETGLHPLLLFSIIRQESFFETFVISSAGARGLMQIMPATGQELAERYGYPDFQVEDLHNPLINIRLGAKYLANQRDYFGGDLYLALAAYNGGPGNAYAWSQLSGGDPDLFVEVIRFEETQRYIRSIAEIMNIYRLIYERK</sequence>
<feature type="compositionally biased region" description="Low complexity" evidence="2">
    <location>
        <begin position="37"/>
        <end position="46"/>
    </location>
</feature>
<keyword evidence="1" id="KW-0802">TPR repeat</keyword>
<evidence type="ECO:0000256" key="2">
    <source>
        <dbReference type="SAM" id="MobiDB-lite"/>
    </source>
</evidence>
<feature type="repeat" description="TPR" evidence="1">
    <location>
        <begin position="205"/>
        <end position="238"/>
    </location>
</feature>
<dbReference type="Pfam" id="PF13181">
    <property type="entry name" value="TPR_8"/>
    <property type="match status" value="2"/>
</dbReference>
<dbReference type="CDD" id="cd13401">
    <property type="entry name" value="Slt70-like"/>
    <property type="match status" value="1"/>
</dbReference>